<dbReference type="PROSITE" id="PS51257">
    <property type="entry name" value="PROKAR_LIPOPROTEIN"/>
    <property type="match status" value="1"/>
</dbReference>
<dbReference type="InterPro" id="IPR015943">
    <property type="entry name" value="WD40/YVTN_repeat-like_dom_sf"/>
</dbReference>
<organism evidence="3 4">
    <name type="scientific">Durusdinium trenchii</name>
    <dbReference type="NCBI Taxonomy" id="1381693"/>
    <lineage>
        <taxon>Eukaryota</taxon>
        <taxon>Sar</taxon>
        <taxon>Alveolata</taxon>
        <taxon>Dinophyceae</taxon>
        <taxon>Suessiales</taxon>
        <taxon>Symbiodiniaceae</taxon>
        <taxon>Durusdinium</taxon>
    </lineage>
</organism>
<feature type="chain" id="PRO_5046770004" evidence="2">
    <location>
        <begin position="25"/>
        <end position="824"/>
    </location>
</feature>
<gene>
    <name evidence="3" type="ORF">CCMP2556_LOCUS21258</name>
</gene>
<comment type="caution">
    <text evidence="3">The sequence shown here is derived from an EMBL/GenBank/DDBJ whole genome shotgun (WGS) entry which is preliminary data.</text>
</comment>
<dbReference type="InterPro" id="IPR001680">
    <property type="entry name" value="WD40_rpt"/>
</dbReference>
<evidence type="ECO:0000313" key="4">
    <source>
        <dbReference type="Proteomes" id="UP001642484"/>
    </source>
</evidence>
<dbReference type="SUPFAM" id="SSF50998">
    <property type="entry name" value="Quinoprotein alcohol dehydrogenase-like"/>
    <property type="match status" value="1"/>
</dbReference>
<keyword evidence="1" id="KW-0853">WD repeat</keyword>
<feature type="repeat" description="WD" evidence="1">
    <location>
        <begin position="734"/>
        <end position="767"/>
    </location>
</feature>
<dbReference type="Pfam" id="PF00400">
    <property type="entry name" value="WD40"/>
    <property type="match status" value="1"/>
</dbReference>
<evidence type="ECO:0000256" key="1">
    <source>
        <dbReference type="PROSITE-ProRule" id="PRU00221"/>
    </source>
</evidence>
<reference evidence="3 4" key="1">
    <citation type="submission" date="2024-02" db="EMBL/GenBank/DDBJ databases">
        <authorList>
            <person name="Chen Y."/>
            <person name="Shah S."/>
            <person name="Dougan E. K."/>
            <person name="Thang M."/>
            <person name="Chan C."/>
        </authorList>
    </citation>
    <scope>NUCLEOTIDE SEQUENCE [LARGE SCALE GENOMIC DNA]</scope>
</reference>
<accession>A0ABP0LJX8</accession>
<dbReference type="InterPro" id="IPR049916">
    <property type="entry name" value="WDR72-like"/>
</dbReference>
<dbReference type="PROSITE" id="PS50294">
    <property type="entry name" value="WD_REPEATS_REGION"/>
    <property type="match status" value="1"/>
</dbReference>
<keyword evidence="4" id="KW-1185">Reference proteome</keyword>
<dbReference type="PANTHER" id="PTHR44099:SF4">
    <property type="entry name" value="RABCONNECTIN-3B, ISOFORM A"/>
    <property type="match status" value="1"/>
</dbReference>
<proteinExistence type="predicted"/>
<dbReference type="InterPro" id="IPR011047">
    <property type="entry name" value="Quinoprotein_ADH-like_sf"/>
</dbReference>
<dbReference type="SMART" id="SM00320">
    <property type="entry name" value="WD40"/>
    <property type="match status" value="2"/>
</dbReference>
<name>A0ABP0LJX8_9DINO</name>
<sequence length="824" mass="88993">MLRSTWSTWSTSSSCLLSAGLSRASSCPALSSKSSEADEGAAPRLLLWTSTGDLLRCSVETESAAALEGSRLPAKANLLHAWQRDGVFYGISAKGGALQLCTSAQLNSWRAVELGNLCSTLGPRRLTLSALVSGGSSGAFWIIAIGSEVFTLPLLLGQGDATFQEAKLLLPDGFGDARCARGLGTSSSPLVALGSSQGHVAWWSVADWRLLGRIPPVDAAGVLHLTRVWTRPGVDDPLTPEAFMVAVLDELGKCRLLDLSKGEVLCKIHGQSGLSFWDQPFLFISDSWGAWVSVATRDKVWTWDTTTGAFAHSRKPSGHEERMRKASINEVCWQAADGSAVWQMGEVILDGRWKLPVLLCTPQLLRRDAPREGGALRCFRDLTWLRGLGVHLASERPMAVGVLGVDEGLSFPQGDSSAIPSMSSALQLMMEEPEQTIAPEVFLPLLAQALLSPELTRQVLQRFWLPRLARFLSEGPFLVVNTAVKAFQKLLLKEDVLTGFVSPQSAADAATLLLALVAHSRQAAKVEPSLAEGLLARMLGKTGSGQQVQIMACEVFAITLHLWQDDLKKALPKRGQTSKPQEDNEALERLALQALALYQEPHMAGAASALLLQVGNTDAAALLQVMSKAAVRVDISPAYASSALLILQLFVQRAPEKVCPLLPRFAEALLRCLEPSDPTLRRHSLLAVTSALHELVQTFPMVDFHQDSQKFAVGTGDGVVLVYDLRTATKWRVFEGHSGTVAGLAFTEDAARLASYGSQDSTVRLWQTGGGFLGLMGQNHRCIRQHTLPPLHGTGDWRAVSLRCSERGVKLVRENGDMLHLGLG</sequence>
<evidence type="ECO:0000256" key="2">
    <source>
        <dbReference type="SAM" id="SignalP"/>
    </source>
</evidence>
<dbReference type="SUPFAM" id="SSF48371">
    <property type="entry name" value="ARM repeat"/>
    <property type="match status" value="1"/>
</dbReference>
<dbReference type="Gene3D" id="2.130.10.10">
    <property type="entry name" value="YVTN repeat-like/Quinoprotein amine dehydrogenase"/>
    <property type="match status" value="2"/>
</dbReference>
<dbReference type="EMBL" id="CAXAMN010012781">
    <property type="protein sequence ID" value="CAK9039032.1"/>
    <property type="molecule type" value="Genomic_DNA"/>
</dbReference>
<dbReference type="InterPro" id="IPR016024">
    <property type="entry name" value="ARM-type_fold"/>
</dbReference>
<feature type="signal peptide" evidence="2">
    <location>
        <begin position="1"/>
        <end position="24"/>
    </location>
</feature>
<dbReference type="PANTHER" id="PTHR44099">
    <property type="entry name" value="RABCONNECTIN-3B, ISOFORM A"/>
    <property type="match status" value="1"/>
</dbReference>
<evidence type="ECO:0000313" key="3">
    <source>
        <dbReference type="EMBL" id="CAK9039032.1"/>
    </source>
</evidence>
<keyword evidence="2" id="KW-0732">Signal</keyword>
<protein>
    <submittedName>
        <fullName evidence="3">Uncharacterized protein</fullName>
    </submittedName>
</protein>
<dbReference type="PROSITE" id="PS50082">
    <property type="entry name" value="WD_REPEATS_2"/>
    <property type="match status" value="1"/>
</dbReference>
<dbReference type="Proteomes" id="UP001642484">
    <property type="component" value="Unassembled WGS sequence"/>
</dbReference>